<organism evidence="7 9">
    <name type="scientific">Neospora caninum (strain Liverpool)</name>
    <dbReference type="NCBI Taxonomy" id="572307"/>
    <lineage>
        <taxon>Eukaryota</taxon>
        <taxon>Sar</taxon>
        <taxon>Alveolata</taxon>
        <taxon>Apicomplexa</taxon>
        <taxon>Conoidasida</taxon>
        <taxon>Coccidia</taxon>
        <taxon>Eucoccidiorida</taxon>
        <taxon>Eimeriorina</taxon>
        <taxon>Sarcocystidae</taxon>
        <taxon>Neospora</taxon>
    </lineage>
</organism>
<evidence type="ECO:0000313" key="8">
    <source>
        <dbReference type="EMBL" id="CEL68557.1"/>
    </source>
</evidence>
<dbReference type="eggNOG" id="ENOG502QZVG">
    <property type="taxonomic scope" value="Eukaryota"/>
</dbReference>
<keyword evidence="9" id="KW-1185">Reference proteome</keyword>
<feature type="region of interest" description="Disordered" evidence="5">
    <location>
        <begin position="155"/>
        <end position="177"/>
    </location>
</feature>
<feature type="compositionally biased region" description="Basic and acidic residues" evidence="5">
    <location>
        <begin position="106"/>
        <end position="121"/>
    </location>
</feature>
<keyword evidence="2" id="KW-0863">Zinc-finger</keyword>
<dbReference type="Pfam" id="PF01753">
    <property type="entry name" value="zf-MYND"/>
    <property type="match status" value="1"/>
</dbReference>
<protein>
    <submittedName>
        <fullName evidence="7">Putative zinc finger MYND domain-containing protein</fullName>
    </submittedName>
    <submittedName>
        <fullName evidence="8">Zinc finger MYND domain-containing protein,putative</fullName>
    </submittedName>
</protein>
<keyword evidence="1" id="KW-0479">Metal-binding</keyword>
<feature type="region of interest" description="Disordered" evidence="5">
    <location>
        <begin position="796"/>
        <end position="832"/>
    </location>
</feature>
<feature type="region of interest" description="Disordered" evidence="5">
    <location>
        <begin position="751"/>
        <end position="779"/>
    </location>
</feature>
<dbReference type="InParanoid" id="F0VCA8"/>
<feature type="region of interest" description="Disordered" evidence="5">
    <location>
        <begin position="1"/>
        <end position="21"/>
    </location>
</feature>
<feature type="region of interest" description="Disordered" evidence="5">
    <location>
        <begin position="236"/>
        <end position="285"/>
    </location>
</feature>
<feature type="region of interest" description="Disordered" evidence="5">
    <location>
        <begin position="330"/>
        <end position="356"/>
    </location>
</feature>
<reference evidence="7" key="2">
    <citation type="submission" date="2011-03" db="EMBL/GenBank/DDBJ databases">
        <title>Comparative genomics and transcriptomics of Neospora caninum and Toxoplasma gondii.</title>
        <authorList>
            <person name="Reid A.J."/>
            <person name="Sohal A."/>
            <person name="Harris D."/>
            <person name="Quail M."/>
            <person name="Sanders M."/>
            <person name="Berriman M."/>
            <person name="Wastling J.M."/>
            <person name="Pain A."/>
        </authorList>
    </citation>
    <scope>NUCLEOTIDE SEQUENCE</scope>
    <source>
        <strain evidence="7">Liverpool</strain>
    </source>
</reference>
<evidence type="ECO:0000259" key="6">
    <source>
        <dbReference type="Pfam" id="PF01753"/>
    </source>
</evidence>
<feature type="compositionally biased region" description="Basic and acidic residues" evidence="5">
    <location>
        <begin position="982"/>
        <end position="1005"/>
    </location>
</feature>
<dbReference type="AlphaFoldDB" id="F0VCA8"/>
<dbReference type="VEuPathDB" id="ToxoDB:NCLIV_043100"/>
<evidence type="ECO:0000256" key="3">
    <source>
        <dbReference type="ARBA" id="ARBA00022833"/>
    </source>
</evidence>
<sequence>MEEGRAASTAAARSSRSDAPKAVEELVSKNLEEISQFWRCLEREGLETQRRCKKVDSQDLLLQFLHQMPSASSTAVDEGGQASATPLPVPLAPFPRHPGTGSAADAKAEAAKDAEVGKERQSPGTETPPAEAEAMKNAGEPHWIPGWIPLLQDALGNWSGDANAPPESPTAPSSPPCRIEEASAALAAQHYQLVFSTVMLRDSSWLASAIDMIAEAVSLLPDGLLAKAVEDERRKRIGASPGDASRPALAPKTEASPPGRSKAGKKAHGTGGDGRRAEEEEKEEAKVEALGRLIETECLMIMDDYFVNHFEARLKADNVSSPVPPLALASARKSASPANPSASPSSASPSSASSSPSVVVTTGIAALPASKEKRLFRAVAHLYLLGVLCSSEHCVAISRSLNSHPRLLRSLPPLLLLCAKRGGFLAAAVCRALLHFAATGSGRPERHAAETRRSGTETPPAGEAANREEATASEKTHQEARVGQEAAVGSACEEAGSGAPSGSCAASDGAKQLGNGAESAETQGEAKGEGANGETQRKDLIDLYGDTIITFLHLCLREQAVDPRGINALGFFFLAPAVPLLLQTVRLRERIMAPGEKGNRHQQVLGWYLEVLLKALTDPQFRILASGNLQLARYVCEVVLELAASAEGCTLLQSEHAAWELIMTKSIRGNEPVDREQIATLCMWGTSSSEGGCAYCLRSDNTIRFLRLFQSPHAEDVPLSPEAQAEANHLKQLHQELQRDLADAEKGVALRKRRQREARAQGAARTDGGQEDVAEHDAGREMRLALSPYLQRARQELEKRRAARKKRADEAEREREKLRREQSEKKAWDAEPLTSRRNEIARLWQAARDSVRERDGADAAQAGEKVDEARGDSAGRALDLSPALVCALACVGVQAPWLMRAVQLGCARSHREGTGTPHAQTLDGMSRKKGSRGKGDSVRSKASQKKQKEKTGRGQGDGDAEPGEPPSPRSGDVVGSSTGEAAAERGREGNALEAEETKATREGGDGARVTRQPAAAAPQPTEDVPARSRNATDAGKAETSRSSSPSPTSVSSLPTAPSPSAPVLSQPSPSSAGAPSPSGSVSPSSAGAPSPSGSASPSDGGLHARRDAGGASLGGSQDAKLVLTPCPACGLVEYCCEECRVKDLPLHLFICTAANPTAGA</sequence>
<feature type="coiled-coil region" evidence="4">
    <location>
        <begin position="720"/>
        <end position="747"/>
    </location>
</feature>
<feature type="compositionally biased region" description="Pro residues" evidence="5">
    <location>
        <begin position="166"/>
        <end position="175"/>
    </location>
</feature>
<evidence type="ECO:0000313" key="7">
    <source>
        <dbReference type="EMBL" id="CBZ51242.1"/>
    </source>
</evidence>
<dbReference type="InterPro" id="IPR002893">
    <property type="entry name" value="Znf_MYND"/>
</dbReference>
<feature type="compositionally biased region" description="Low complexity" evidence="5">
    <location>
        <begin position="1061"/>
        <end position="1098"/>
    </location>
</feature>
<dbReference type="Proteomes" id="UP000007494">
    <property type="component" value="Chromosome IX"/>
</dbReference>
<keyword evidence="4" id="KW-0175">Coiled coil</keyword>
<feature type="compositionally biased region" description="Basic and acidic residues" evidence="5">
    <location>
        <begin position="273"/>
        <end position="285"/>
    </location>
</feature>
<evidence type="ECO:0000313" key="9">
    <source>
        <dbReference type="Proteomes" id="UP000007494"/>
    </source>
</evidence>
<dbReference type="OrthoDB" id="354908at2759"/>
<evidence type="ECO:0000256" key="1">
    <source>
        <dbReference type="ARBA" id="ARBA00022723"/>
    </source>
</evidence>
<dbReference type="OMA" id="LLWRRCK"/>
<feature type="compositionally biased region" description="Basic and acidic residues" evidence="5">
    <location>
        <begin position="807"/>
        <end position="832"/>
    </location>
</feature>
<keyword evidence="3" id="KW-0862">Zinc</keyword>
<feature type="compositionally biased region" description="Basic and acidic residues" evidence="5">
    <location>
        <begin position="465"/>
        <end position="482"/>
    </location>
</feature>
<feature type="compositionally biased region" description="Pro residues" evidence="5">
    <location>
        <begin position="87"/>
        <end position="96"/>
    </location>
</feature>
<dbReference type="RefSeq" id="XP_003881275.1">
    <property type="nucleotide sequence ID" value="XM_003881226.1"/>
</dbReference>
<reference evidence="7" key="1">
    <citation type="submission" date="2011-02" db="EMBL/GenBank/DDBJ databases">
        <authorList>
            <person name="Aslett M."/>
        </authorList>
    </citation>
    <scope>NUCLEOTIDE SEQUENCE</scope>
    <source>
        <strain evidence="7">Liverpool</strain>
    </source>
</reference>
<feature type="compositionally biased region" description="Basic and acidic residues" evidence="5">
    <location>
        <begin position="443"/>
        <end position="455"/>
    </location>
</feature>
<dbReference type="GO" id="GO:0008270">
    <property type="term" value="F:zinc ion binding"/>
    <property type="evidence" value="ECO:0007669"/>
    <property type="project" value="UniProtKB-KW"/>
</dbReference>
<evidence type="ECO:0000256" key="4">
    <source>
        <dbReference type="SAM" id="Coils"/>
    </source>
</evidence>
<gene>
    <name evidence="8" type="ORF">BN1204_043100</name>
    <name evidence="7" type="ORF">NCLIV_043100</name>
</gene>
<feature type="compositionally biased region" description="Low complexity" evidence="5">
    <location>
        <begin position="1042"/>
        <end position="1055"/>
    </location>
</feature>
<name>F0VCA8_NEOCL</name>
<evidence type="ECO:0000256" key="2">
    <source>
        <dbReference type="ARBA" id="ARBA00022771"/>
    </source>
</evidence>
<dbReference type="EMBL" id="LN714484">
    <property type="protein sequence ID" value="CEL68557.1"/>
    <property type="molecule type" value="Genomic_DNA"/>
</dbReference>
<proteinExistence type="predicted"/>
<feature type="region of interest" description="Disordered" evidence="5">
    <location>
        <begin position="910"/>
        <end position="1118"/>
    </location>
</feature>
<dbReference type="GeneID" id="13440228"/>
<feature type="region of interest" description="Disordered" evidence="5">
    <location>
        <begin position="70"/>
        <end position="135"/>
    </location>
</feature>
<reference evidence="9" key="3">
    <citation type="journal article" date="2012" name="PLoS Pathog.">
        <title>Comparative genomics of the apicomplexan parasites Toxoplasma gondii and Neospora caninum: Coccidia differing in host range and transmission strategy.</title>
        <authorList>
            <person name="Reid A.J."/>
            <person name="Vermont S.J."/>
            <person name="Cotton J.A."/>
            <person name="Harris D."/>
            <person name="Hill-Cawthorne G.A."/>
            <person name="Konen-Waisman S."/>
            <person name="Latham S.M."/>
            <person name="Mourier T."/>
            <person name="Norton R."/>
            <person name="Quail M.A."/>
            <person name="Sanders M."/>
            <person name="Shanmugam D."/>
            <person name="Sohal A."/>
            <person name="Wasmuth J.D."/>
            <person name="Brunk B."/>
            <person name="Grigg M.E."/>
            <person name="Howard J.C."/>
            <person name="Parkinson J."/>
            <person name="Roos D.S."/>
            <person name="Trees A.J."/>
            <person name="Berriman M."/>
            <person name="Pain A."/>
            <person name="Wastling J.M."/>
        </authorList>
    </citation>
    <scope>NUCLEOTIDE SEQUENCE [LARGE SCALE GENOMIC DNA]</scope>
    <source>
        <strain evidence="9">Liverpool</strain>
    </source>
</reference>
<feature type="compositionally biased region" description="Low complexity" evidence="5">
    <location>
        <begin position="485"/>
        <end position="510"/>
    </location>
</feature>
<accession>F0VCA8</accession>
<reference evidence="8" key="4">
    <citation type="journal article" date="2015" name="PLoS ONE">
        <title>Comprehensive Evaluation of Toxoplasma gondii VEG and Neospora caninum LIV Genomes with Tachyzoite Stage Transcriptome and Proteome Defines Novel Transcript Features.</title>
        <authorList>
            <person name="Ramaprasad A."/>
            <person name="Mourier T."/>
            <person name="Naeem R."/>
            <person name="Malas T.B."/>
            <person name="Moussa E."/>
            <person name="Panigrahi A."/>
            <person name="Vermont S.J."/>
            <person name="Otto T.D."/>
            <person name="Wastling J."/>
            <person name="Pain A."/>
        </authorList>
    </citation>
    <scope>NUCLEOTIDE SEQUENCE</scope>
    <source>
        <strain evidence="8">Liverpool</strain>
    </source>
</reference>
<dbReference type="EMBL" id="FR823385">
    <property type="protein sequence ID" value="CBZ51242.1"/>
    <property type="molecule type" value="Genomic_DNA"/>
</dbReference>
<feature type="region of interest" description="Disordered" evidence="5">
    <location>
        <begin position="441"/>
        <end position="533"/>
    </location>
</feature>
<evidence type="ECO:0000256" key="5">
    <source>
        <dbReference type="SAM" id="MobiDB-lite"/>
    </source>
</evidence>
<dbReference type="SUPFAM" id="SSF144232">
    <property type="entry name" value="HIT/MYND zinc finger-like"/>
    <property type="match status" value="1"/>
</dbReference>
<feature type="compositionally biased region" description="Low complexity" evidence="5">
    <location>
        <begin position="1"/>
        <end position="14"/>
    </location>
</feature>
<feature type="domain" description="MYND-type" evidence="6">
    <location>
        <begin position="1121"/>
        <end position="1151"/>
    </location>
</feature>